<dbReference type="InterPro" id="IPR024083">
    <property type="entry name" value="Fumarase/histidase_N"/>
</dbReference>
<dbReference type="Gene3D" id="1.10.275.10">
    <property type="entry name" value="Fumarase/aspartase (N-terminal domain)"/>
    <property type="match status" value="1"/>
</dbReference>
<evidence type="ECO:0000313" key="3">
    <source>
        <dbReference type="Ensembl" id="ENSPNYP00000031808.1"/>
    </source>
</evidence>
<reference evidence="3" key="1">
    <citation type="submission" date="2023-09" db="UniProtKB">
        <authorList>
            <consortium name="Ensembl"/>
        </authorList>
    </citation>
    <scope>IDENTIFICATION</scope>
</reference>
<dbReference type="GeneTree" id="ENSGT00940000179237"/>
<proteinExistence type="predicted"/>
<name>A0A3B4HCU3_9CICH</name>
<dbReference type="GO" id="GO:0004018">
    <property type="term" value="F:N6-(1,2-dicarboxyethyl)AMP AMP-lyase (fumarate-forming) activity"/>
    <property type="evidence" value="ECO:0007669"/>
    <property type="project" value="TreeGrafter"/>
</dbReference>
<evidence type="ECO:0008006" key="4">
    <source>
        <dbReference type="Google" id="ProtNLM"/>
    </source>
</evidence>
<accession>A0A3B4HCU3</accession>
<dbReference type="GO" id="GO:0005829">
    <property type="term" value="C:cytosol"/>
    <property type="evidence" value="ECO:0007669"/>
    <property type="project" value="TreeGrafter"/>
</dbReference>
<protein>
    <recommendedName>
        <fullName evidence="4">Adenylosuccinate lyase</fullName>
    </recommendedName>
</protein>
<comment type="subunit">
    <text evidence="1">Homotetramer. Residues from neighboring subunits contribute catalytic and substrate-binding residues to each active site.</text>
</comment>
<dbReference type="Ensembl" id="ENSPNYT00000032570.1">
    <property type="protein sequence ID" value="ENSPNYP00000031808.1"/>
    <property type="gene ID" value="ENSPNYG00000023996.1"/>
</dbReference>
<dbReference type="PANTHER" id="PTHR43172:SF1">
    <property type="entry name" value="ADENYLOSUCCINATE LYASE"/>
    <property type="match status" value="1"/>
</dbReference>
<dbReference type="PANTHER" id="PTHR43172">
    <property type="entry name" value="ADENYLOSUCCINATE LYASE"/>
    <property type="match status" value="1"/>
</dbReference>
<evidence type="ECO:0000256" key="1">
    <source>
        <dbReference type="ARBA" id="ARBA00011668"/>
    </source>
</evidence>
<dbReference type="STRING" id="303518.ENSPNYP00000031808"/>
<dbReference type="GO" id="GO:0044208">
    <property type="term" value="P:'de novo' AMP biosynthetic process"/>
    <property type="evidence" value="ECO:0007669"/>
    <property type="project" value="TreeGrafter"/>
</dbReference>
<organism evidence="3">
    <name type="scientific">Pundamilia nyererei</name>
    <dbReference type="NCBI Taxonomy" id="303518"/>
    <lineage>
        <taxon>Eukaryota</taxon>
        <taxon>Metazoa</taxon>
        <taxon>Chordata</taxon>
        <taxon>Craniata</taxon>
        <taxon>Vertebrata</taxon>
        <taxon>Euteleostomi</taxon>
        <taxon>Actinopterygii</taxon>
        <taxon>Neopterygii</taxon>
        <taxon>Teleostei</taxon>
        <taxon>Neoteleostei</taxon>
        <taxon>Acanthomorphata</taxon>
        <taxon>Ovalentaria</taxon>
        <taxon>Cichlomorphae</taxon>
        <taxon>Cichliformes</taxon>
        <taxon>Cichlidae</taxon>
        <taxon>African cichlids</taxon>
        <taxon>Pseudocrenilabrinae</taxon>
        <taxon>Haplochromini</taxon>
        <taxon>Pundamilia</taxon>
    </lineage>
</organism>
<keyword evidence="2" id="KW-0456">Lyase</keyword>
<dbReference type="GO" id="GO:0070626">
    <property type="term" value="F:(S)-2-(5-amino-1-(5-phospho-D-ribosyl)imidazole-4-carboxamido) succinate lyase (fumarate-forming) activity"/>
    <property type="evidence" value="ECO:0007669"/>
    <property type="project" value="TreeGrafter"/>
</dbReference>
<sequence>MAGAEEMNKYRSPLVSRYASKEMSYNFSEKKFITWRKLWIFLAKAEKEVLRVVWMLPGAD</sequence>
<evidence type="ECO:0000256" key="2">
    <source>
        <dbReference type="ARBA" id="ARBA00023239"/>
    </source>
</evidence>
<dbReference type="AlphaFoldDB" id="A0A3B4HCU3"/>